<evidence type="ECO:0000313" key="2">
    <source>
        <dbReference type="EMBL" id="KAJ1131191.1"/>
    </source>
</evidence>
<proteinExistence type="predicted"/>
<gene>
    <name evidence="2" type="ORF">NDU88_009530</name>
</gene>
<evidence type="ECO:0000256" key="1">
    <source>
        <dbReference type="SAM" id="MobiDB-lite"/>
    </source>
</evidence>
<reference evidence="2" key="1">
    <citation type="journal article" date="2022" name="bioRxiv">
        <title>Sequencing and chromosome-scale assembly of the giantPleurodeles waltlgenome.</title>
        <authorList>
            <person name="Brown T."/>
            <person name="Elewa A."/>
            <person name="Iarovenko S."/>
            <person name="Subramanian E."/>
            <person name="Araus A.J."/>
            <person name="Petzold A."/>
            <person name="Susuki M."/>
            <person name="Suzuki K.-i.T."/>
            <person name="Hayashi T."/>
            <person name="Toyoda A."/>
            <person name="Oliveira C."/>
            <person name="Osipova E."/>
            <person name="Leigh N.D."/>
            <person name="Simon A."/>
            <person name="Yun M.H."/>
        </authorList>
    </citation>
    <scope>NUCLEOTIDE SEQUENCE</scope>
    <source>
        <strain evidence="2">20211129_DDA</strain>
        <tissue evidence="2">Liver</tissue>
    </source>
</reference>
<dbReference type="AlphaFoldDB" id="A0AAV7PSR2"/>
<dbReference type="Proteomes" id="UP001066276">
    <property type="component" value="Chromosome 7"/>
</dbReference>
<comment type="caution">
    <text evidence="2">The sequence shown here is derived from an EMBL/GenBank/DDBJ whole genome shotgun (WGS) entry which is preliminary data.</text>
</comment>
<protein>
    <submittedName>
        <fullName evidence="2">Uncharacterized protein</fullName>
    </submittedName>
</protein>
<organism evidence="2 3">
    <name type="scientific">Pleurodeles waltl</name>
    <name type="common">Iberian ribbed newt</name>
    <dbReference type="NCBI Taxonomy" id="8319"/>
    <lineage>
        <taxon>Eukaryota</taxon>
        <taxon>Metazoa</taxon>
        <taxon>Chordata</taxon>
        <taxon>Craniata</taxon>
        <taxon>Vertebrata</taxon>
        <taxon>Euteleostomi</taxon>
        <taxon>Amphibia</taxon>
        <taxon>Batrachia</taxon>
        <taxon>Caudata</taxon>
        <taxon>Salamandroidea</taxon>
        <taxon>Salamandridae</taxon>
        <taxon>Pleurodelinae</taxon>
        <taxon>Pleurodeles</taxon>
    </lineage>
</organism>
<feature type="region of interest" description="Disordered" evidence="1">
    <location>
        <begin position="118"/>
        <end position="163"/>
    </location>
</feature>
<dbReference type="EMBL" id="JANPWB010000011">
    <property type="protein sequence ID" value="KAJ1131191.1"/>
    <property type="molecule type" value="Genomic_DNA"/>
</dbReference>
<evidence type="ECO:0000313" key="3">
    <source>
        <dbReference type="Proteomes" id="UP001066276"/>
    </source>
</evidence>
<name>A0AAV7PSR2_PLEWA</name>
<keyword evidence="3" id="KW-1185">Reference proteome</keyword>
<feature type="compositionally biased region" description="Basic and acidic residues" evidence="1">
    <location>
        <begin position="146"/>
        <end position="163"/>
    </location>
</feature>
<sequence length="163" mass="17331">MLSDYRRRSLKTPPDYQRAGEAIFTSSLLLPSRLCSAIPGATTNAWPWPAPSWAACTEQPGTGLSVGRASLLTCAADIFSRAHDPGCTCLTLTYLLRTARSTLGGWCSGAAPCQAQGGARPGAHRSLAAEDHPSPKITEGLNMAKRSSDHGARTGARRLREPR</sequence>
<accession>A0AAV7PSR2</accession>